<dbReference type="InterPro" id="IPR038324">
    <property type="entry name" value="Rpb4/RPC9_sf"/>
</dbReference>
<dbReference type="SUPFAM" id="SSF47819">
    <property type="entry name" value="HRDC-like"/>
    <property type="match status" value="1"/>
</dbReference>
<dbReference type="AlphaFoldDB" id="A0A921RTR3"/>
<dbReference type="Pfam" id="PF03874">
    <property type="entry name" value="RNA_pol_Rpb4"/>
    <property type="match status" value="1"/>
</dbReference>
<proteinExistence type="predicted"/>
<sequence>MDRVPSGGRKDIPPNCRMLMNCEGAELLQEIHEHMAIFSEDPEIKIPESFDKAFQYAKDGKHFTTANSSKQALEYPNILNTLELASILSSNKHGISDSICMIANIGPETIEEIYALVPSLKTIRSLTEGPITEVFAGLANIKTAN</sequence>
<comment type="caution">
    <text evidence="3">The sequence shown here is derived from an EMBL/GenBank/DDBJ whole genome shotgun (WGS) entry which is preliminary data.</text>
</comment>
<dbReference type="EMBL" id="CM027681">
    <property type="protein sequence ID" value="KAG0545325.1"/>
    <property type="molecule type" value="Genomic_DNA"/>
</dbReference>
<dbReference type="InterPro" id="IPR045222">
    <property type="entry name" value="Rpb4-like"/>
</dbReference>
<dbReference type="InterPro" id="IPR010997">
    <property type="entry name" value="HRDC-like_sf"/>
</dbReference>
<evidence type="ECO:0000256" key="1">
    <source>
        <dbReference type="ARBA" id="ARBA00004123"/>
    </source>
</evidence>
<evidence type="ECO:0008006" key="5">
    <source>
        <dbReference type="Google" id="ProtNLM"/>
    </source>
</evidence>
<comment type="subcellular location">
    <subcellularLocation>
        <location evidence="1">Nucleus</location>
    </subcellularLocation>
</comment>
<reference evidence="3" key="1">
    <citation type="journal article" date="2019" name="BMC Genomics">
        <title>A new reference genome for Sorghum bicolor reveals high levels of sequence similarity between sweet and grain genotypes: implications for the genetics of sugar metabolism.</title>
        <authorList>
            <person name="Cooper E.A."/>
            <person name="Brenton Z.W."/>
            <person name="Flinn B.S."/>
            <person name="Jenkins J."/>
            <person name="Shu S."/>
            <person name="Flowers D."/>
            <person name="Luo F."/>
            <person name="Wang Y."/>
            <person name="Xia P."/>
            <person name="Barry K."/>
            <person name="Daum C."/>
            <person name="Lipzen A."/>
            <person name="Yoshinaga Y."/>
            <person name="Schmutz J."/>
            <person name="Saski C."/>
            <person name="Vermerris W."/>
            <person name="Kresovich S."/>
        </authorList>
    </citation>
    <scope>NUCLEOTIDE SEQUENCE</scope>
</reference>
<accession>A0A921RTR3</accession>
<protein>
    <recommendedName>
        <fullName evidence="5">RNA polymerase Rpb4/RPC9 core domain-containing protein</fullName>
    </recommendedName>
</protein>
<name>A0A921RTR3_SORBI</name>
<dbReference type="GO" id="GO:0005634">
    <property type="term" value="C:nucleus"/>
    <property type="evidence" value="ECO:0007669"/>
    <property type="project" value="UniProtKB-SubCell"/>
</dbReference>
<reference evidence="3" key="2">
    <citation type="submission" date="2020-10" db="EMBL/GenBank/DDBJ databases">
        <authorList>
            <person name="Cooper E.A."/>
            <person name="Brenton Z.W."/>
            <person name="Flinn B.S."/>
            <person name="Jenkins J."/>
            <person name="Shu S."/>
            <person name="Flowers D."/>
            <person name="Luo F."/>
            <person name="Wang Y."/>
            <person name="Xia P."/>
            <person name="Barry K."/>
            <person name="Daum C."/>
            <person name="Lipzen A."/>
            <person name="Yoshinaga Y."/>
            <person name="Schmutz J."/>
            <person name="Saski C."/>
            <person name="Vermerris W."/>
            <person name="Kresovich S."/>
        </authorList>
    </citation>
    <scope>NUCLEOTIDE SEQUENCE</scope>
</reference>
<gene>
    <name evidence="3" type="ORF">BDA96_02G351900</name>
</gene>
<evidence type="ECO:0000313" key="4">
    <source>
        <dbReference type="Proteomes" id="UP000807115"/>
    </source>
</evidence>
<dbReference type="Gene3D" id="1.20.1250.40">
    <property type="match status" value="1"/>
</dbReference>
<evidence type="ECO:0000313" key="3">
    <source>
        <dbReference type="EMBL" id="KAG0545325.1"/>
    </source>
</evidence>
<keyword evidence="2" id="KW-0539">Nucleus</keyword>
<dbReference type="InterPro" id="IPR005574">
    <property type="entry name" value="Rpb4/RPC9"/>
</dbReference>
<dbReference type="Proteomes" id="UP000807115">
    <property type="component" value="Chromosome 2"/>
</dbReference>
<evidence type="ECO:0000256" key="2">
    <source>
        <dbReference type="ARBA" id="ARBA00023242"/>
    </source>
</evidence>
<dbReference type="GO" id="GO:0000166">
    <property type="term" value="F:nucleotide binding"/>
    <property type="evidence" value="ECO:0007669"/>
    <property type="project" value="InterPro"/>
</dbReference>
<dbReference type="GO" id="GO:0030880">
    <property type="term" value="C:RNA polymerase complex"/>
    <property type="evidence" value="ECO:0007669"/>
    <property type="project" value="InterPro"/>
</dbReference>
<dbReference type="PANTHER" id="PTHR21297">
    <property type="entry name" value="DNA-DIRECTED RNA POLYMERASE II"/>
    <property type="match status" value="1"/>
</dbReference>
<organism evidence="3 4">
    <name type="scientific">Sorghum bicolor</name>
    <name type="common">Sorghum</name>
    <name type="synonym">Sorghum vulgare</name>
    <dbReference type="NCBI Taxonomy" id="4558"/>
    <lineage>
        <taxon>Eukaryota</taxon>
        <taxon>Viridiplantae</taxon>
        <taxon>Streptophyta</taxon>
        <taxon>Embryophyta</taxon>
        <taxon>Tracheophyta</taxon>
        <taxon>Spermatophyta</taxon>
        <taxon>Magnoliopsida</taxon>
        <taxon>Liliopsida</taxon>
        <taxon>Poales</taxon>
        <taxon>Poaceae</taxon>
        <taxon>PACMAD clade</taxon>
        <taxon>Panicoideae</taxon>
        <taxon>Andropogonodae</taxon>
        <taxon>Andropogoneae</taxon>
        <taxon>Sorghinae</taxon>
        <taxon>Sorghum</taxon>
    </lineage>
</organism>
<dbReference type="GO" id="GO:0006352">
    <property type="term" value="P:DNA-templated transcription initiation"/>
    <property type="evidence" value="ECO:0007669"/>
    <property type="project" value="InterPro"/>
</dbReference>